<evidence type="ECO:0000256" key="1">
    <source>
        <dbReference type="SAM" id="MobiDB-lite"/>
    </source>
</evidence>
<reference evidence="3 4" key="1">
    <citation type="submission" date="2024-10" db="EMBL/GenBank/DDBJ databases">
        <authorList>
            <person name="Kim D."/>
        </authorList>
    </citation>
    <scope>NUCLEOTIDE SEQUENCE [LARGE SCALE GENOMIC DNA]</scope>
    <source>
        <strain evidence="3">Taebaek</strain>
    </source>
</reference>
<feature type="chain" id="PRO_5044753565" description="VQ domain-containing protein" evidence="2">
    <location>
        <begin position="25"/>
        <end position="321"/>
    </location>
</feature>
<keyword evidence="2" id="KW-0732">Signal</keyword>
<feature type="compositionally biased region" description="Polar residues" evidence="1">
    <location>
        <begin position="163"/>
        <end position="172"/>
    </location>
</feature>
<feature type="signal peptide" evidence="2">
    <location>
        <begin position="1"/>
        <end position="24"/>
    </location>
</feature>
<sequence length="321" mass="35686">MHTFSVLFAVVLQIFICFFKLCDGIDNDNNNNLANNQQNNYDHHNYYNYYDAFLPPNIDDQIAFLNEHGMSISPILQQQLSVENESRGTGLATSSESSNMMGHQQQRLATHANSLTQPNLATNANQMMGNQQQRLATHANNLTQPNLATNANQMMGNQQGLATNAENKSGQSNRRKATASAYNSTAQKLEMKRQSARKPKKSRKPPTFVVPVDKTNFRAAVQHLTSAPEWGRTAAGPLKNKMSNASEWQIGQNSMAKFNPSGASHDLIYDPSKVKAEELSEDMARALNSAPPASFIRAAERPFPILESSEVYEEAKQKRII</sequence>
<feature type="compositionally biased region" description="Polar residues" evidence="1">
    <location>
        <begin position="91"/>
        <end position="109"/>
    </location>
</feature>
<feature type="compositionally biased region" description="Basic residues" evidence="1">
    <location>
        <begin position="194"/>
        <end position="204"/>
    </location>
</feature>
<proteinExistence type="predicted"/>
<protein>
    <recommendedName>
        <fullName evidence="5">VQ domain-containing protein</fullName>
    </recommendedName>
</protein>
<evidence type="ECO:0000313" key="3">
    <source>
        <dbReference type="EMBL" id="KAL3094291.1"/>
    </source>
</evidence>
<name>A0ABD2JUH1_HETSC</name>
<dbReference type="EMBL" id="JBICCN010000095">
    <property type="protein sequence ID" value="KAL3094291.1"/>
    <property type="molecule type" value="Genomic_DNA"/>
</dbReference>
<organism evidence="3 4">
    <name type="scientific">Heterodera schachtii</name>
    <name type="common">Sugarbeet cyst nematode worm</name>
    <name type="synonym">Tylenchus schachtii</name>
    <dbReference type="NCBI Taxonomy" id="97005"/>
    <lineage>
        <taxon>Eukaryota</taxon>
        <taxon>Metazoa</taxon>
        <taxon>Ecdysozoa</taxon>
        <taxon>Nematoda</taxon>
        <taxon>Chromadorea</taxon>
        <taxon>Rhabditida</taxon>
        <taxon>Tylenchina</taxon>
        <taxon>Tylenchomorpha</taxon>
        <taxon>Tylenchoidea</taxon>
        <taxon>Heteroderidae</taxon>
        <taxon>Heteroderinae</taxon>
        <taxon>Heterodera</taxon>
    </lineage>
</organism>
<evidence type="ECO:0000313" key="4">
    <source>
        <dbReference type="Proteomes" id="UP001620645"/>
    </source>
</evidence>
<dbReference type="AlphaFoldDB" id="A0ABD2JUH1"/>
<feature type="region of interest" description="Disordered" evidence="1">
    <location>
        <begin position="163"/>
        <end position="209"/>
    </location>
</feature>
<feature type="region of interest" description="Disordered" evidence="1">
    <location>
        <begin position="83"/>
        <end position="109"/>
    </location>
</feature>
<keyword evidence="4" id="KW-1185">Reference proteome</keyword>
<evidence type="ECO:0008006" key="5">
    <source>
        <dbReference type="Google" id="ProtNLM"/>
    </source>
</evidence>
<evidence type="ECO:0000256" key="2">
    <source>
        <dbReference type="SAM" id="SignalP"/>
    </source>
</evidence>
<dbReference type="Proteomes" id="UP001620645">
    <property type="component" value="Unassembled WGS sequence"/>
</dbReference>
<comment type="caution">
    <text evidence="3">The sequence shown here is derived from an EMBL/GenBank/DDBJ whole genome shotgun (WGS) entry which is preliminary data.</text>
</comment>
<gene>
    <name evidence="3" type="ORF">niasHS_004047</name>
</gene>
<accession>A0ABD2JUH1</accession>